<accession>A0ACD3ZPM9</accession>
<name>A0ACD3ZPM9_FUSSC</name>
<evidence type="ECO:0000313" key="1">
    <source>
        <dbReference type="EMBL" id="UPL03275.1"/>
    </source>
</evidence>
<organism evidence="1 2">
    <name type="scientific">Fusarium solani subsp. cucurbitae</name>
    <name type="common">Neocosmosporum cucurbitae</name>
    <dbReference type="NCBI Taxonomy" id="2747967"/>
    <lineage>
        <taxon>Eukaryota</taxon>
        <taxon>Fungi</taxon>
        <taxon>Dikarya</taxon>
        <taxon>Ascomycota</taxon>
        <taxon>Pezizomycotina</taxon>
        <taxon>Sordariomycetes</taxon>
        <taxon>Hypocreomycetidae</taxon>
        <taxon>Hypocreales</taxon>
        <taxon>Nectriaceae</taxon>
        <taxon>Fusarium</taxon>
        <taxon>Fusarium solani species complex</taxon>
    </lineage>
</organism>
<protein>
    <submittedName>
        <fullName evidence="1">Uncharacterized protein</fullName>
    </submittedName>
</protein>
<dbReference type="Proteomes" id="UP000830768">
    <property type="component" value="Chromosome 13"/>
</dbReference>
<reference evidence="1" key="1">
    <citation type="submission" date="2021-11" db="EMBL/GenBank/DDBJ databases">
        <title>Fusarium solani-melongenae Genome sequencing and assembly.</title>
        <authorList>
            <person name="Xie S."/>
            <person name="Huang L."/>
            <person name="Zhang X."/>
        </authorList>
    </citation>
    <scope>NUCLEOTIDE SEQUENCE</scope>
    <source>
        <strain evidence="1">CRI 24-3</strain>
    </source>
</reference>
<evidence type="ECO:0000313" key="2">
    <source>
        <dbReference type="Proteomes" id="UP000830768"/>
    </source>
</evidence>
<gene>
    <name evidence="1" type="ORF">LCI18_014209</name>
</gene>
<proteinExistence type="predicted"/>
<keyword evidence="2" id="KW-1185">Reference proteome</keyword>
<sequence>MYLNRWRLFSLLGLLLLLPYTAAVKAHHSDRQRISINDKWKFSRFEETPDGLSYDHRPALPDTSGTKILKPWVLPSANDFINDSENHYPQPRGDPPQNIPFVRQGFDDSDWEDVDLPHDWAIKGPFYVGQDVPVGGSQGRLPSQGVGWYRRKLSKLPQDREKSVYLDIEGAMSYAIVWLNGKLVGGWPFGYNSFRLDLTPYLKPGNDNQLAIRLENPTNSSRWYSGAGLYRNVWLTKVDHTHVAQYGTFITSRDVSTKSATLDVSVNVEHKSTSSREIKVATDIYEVSHSTGQLGRRVSSFSRSAIRLPPGSTKELKWAVEIKNPKLWGPYTKQKPHLYKAVTRLSSGSQVFDTYETQFGIRSLTLDPNKGLFVNDQLIKIHGVNMHHDLGALGGAWNARAAERQLRSLQELSCNAIRMGHNPPAPELLDMTDRMGFMIIDEIFDSWNTSKLSADSTLLFPDWHEADLRSFIRRDRNHPSVIAWSFGNEIPEQTVAEKSVPIAKRLHQITKQEDPTRPALQSLDAARPSAEICAVQDVISLNYQGEGLLNGPAYSYLMQGRSLPPQHPLFHKTYPDKLIWSSESAASLSTRGTYFFPVTPYDSAPLNTTDGGNFTSLQISAYELYTIYTGASPDRVFAEQDRYPYVAGEFVWSGWDYLGEPYLLDGARSSSFGIFDLAGFKKDRFYLYQSRWRPEVKMAHILPHWTWPDRVGKITPIHVFSAADEAELFLNGRSLGRKKKAPSEYRFRWDEVKYQPGQLNVVTYNKGREWARDTVRTAGQASTLEMVADRATFKGDGKDLVFITSKILDKHGNLVPQADTLVKFSISGPGKIVATDNGYPGDFTPFPSDERRAFSGQLLAIVRAEPGMAGKITVTARAEGLKDTKVVVTAI</sequence>
<dbReference type="EMBL" id="CP090041">
    <property type="protein sequence ID" value="UPL03275.1"/>
    <property type="molecule type" value="Genomic_DNA"/>
</dbReference>